<protein>
    <recommendedName>
        <fullName evidence="4">HEXXH motif-containing protein</fullName>
    </recommendedName>
</protein>
<accession>A0ABS4XXU5</accession>
<dbReference type="Proteomes" id="UP001519291">
    <property type="component" value="Unassembled WGS sequence"/>
</dbReference>
<feature type="region of interest" description="Disordered" evidence="1">
    <location>
        <begin position="329"/>
        <end position="349"/>
    </location>
</feature>
<organism evidence="2 3">
    <name type="scientific">Streptomyces syringium</name>
    <dbReference type="NCBI Taxonomy" id="76729"/>
    <lineage>
        <taxon>Bacteria</taxon>
        <taxon>Bacillati</taxon>
        <taxon>Actinomycetota</taxon>
        <taxon>Actinomycetes</taxon>
        <taxon>Kitasatosporales</taxon>
        <taxon>Streptomycetaceae</taxon>
        <taxon>Streptomyces</taxon>
    </lineage>
</organism>
<proteinExistence type="predicted"/>
<name>A0ABS4XXU5_9ACTN</name>
<evidence type="ECO:0008006" key="4">
    <source>
        <dbReference type="Google" id="ProtNLM"/>
    </source>
</evidence>
<evidence type="ECO:0000256" key="1">
    <source>
        <dbReference type="SAM" id="MobiDB-lite"/>
    </source>
</evidence>
<sequence>MTQAPVRADDEAVVERAIELLRAADLGLPGLDENGRRLAALLRSVAGGPAPAEPPGTVPAPQAPHVQNVTSVTRATEELPGVVREWARAMGVTEAAFRADRRAFLRGDLAGVELCPRALVRAAVPRLRGLAALPEGHRLSLVWTRDRPSVTFPVRIPGRSAVALPDRPAPLCAQYVHHELGHAMELAWRSPGLPLAERWRRPPVIAEWGALVVESLGLSAAWLVSLGVPADTAERVAAHCRYEDRYTRALAALILRCAARPERLEEEVARTAGDLIDPGHVREETERAGYWSAVFEGHALADRTVAGFAERWGARWWEEAGSWRELREQLTAGPAGRSPNGPAPNGPAR</sequence>
<keyword evidence="3" id="KW-1185">Reference proteome</keyword>
<reference evidence="2 3" key="1">
    <citation type="submission" date="2021-03" db="EMBL/GenBank/DDBJ databases">
        <title>Sequencing the genomes of 1000 actinobacteria strains.</title>
        <authorList>
            <person name="Klenk H.-P."/>
        </authorList>
    </citation>
    <scope>NUCLEOTIDE SEQUENCE [LARGE SCALE GENOMIC DNA]</scope>
    <source>
        <strain evidence="2 3">DSM 41480</strain>
    </source>
</reference>
<dbReference type="EMBL" id="JAGIOH010000001">
    <property type="protein sequence ID" value="MBP2401328.1"/>
    <property type="molecule type" value="Genomic_DNA"/>
</dbReference>
<dbReference type="GeneID" id="91567670"/>
<dbReference type="RefSeq" id="WP_209513902.1">
    <property type="nucleotide sequence ID" value="NZ_JAGIOH010000001.1"/>
</dbReference>
<gene>
    <name evidence="2" type="ORF">JO379_000797</name>
</gene>
<evidence type="ECO:0000313" key="3">
    <source>
        <dbReference type="Proteomes" id="UP001519291"/>
    </source>
</evidence>
<comment type="caution">
    <text evidence="2">The sequence shown here is derived from an EMBL/GenBank/DDBJ whole genome shotgun (WGS) entry which is preliminary data.</text>
</comment>
<evidence type="ECO:0000313" key="2">
    <source>
        <dbReference type="EMBL" id="MBP2401328.1"/>
    </source>
</evidence>